<accession>D7FMN1</accession>
<dbReference type="AlphaFoldDB" id="D7FMN1"/>
<dbReference type="STRING" id="2880.D7FMN1"/>
<dbReference type="InParanoid" id="D7FMN1"/>
<evidence type="ECO:0000256" key="3">
    <source>
        <dbReference type="ARBA" id="ARBA00022527"/>
    </source>
</evidence>
<evidence type="ECO:0000256" key="4">
    <source>
        <dbReference type="ARBA" id="ARBA00022679"/>
    </source>
</evidence>
<feature type="compositionally biased region" description="Gly residues" evidence="13">
    <location>
        <begin position="442"/>
        <end position="454"/>
    </location>
</feature>
<comment type="catalytic activity">
    <reaction evidence="9">
        <text>L-threonyl-[protein] + ATP = O-phospho-L-threonyl-[protein] + ADP + H(+)</text>
        <dbReference type="Rhea" id="RHEA:46608"/>
        <dbReference type="Rhea" id="RHEA-COMP:11060"/>
        <dbReference type="Rhea" id="RHEA-COMP:11605"/>
        <dbReference type="ChEBI" id="CHEBI:15378"/>
        <dbReference type="ChEBI" id="CHEBI:30013"/>
        <dbReference type="ChEBI" id="CHEBI:30616"/>
        <dbReference type="ChEBI" id="CHEBI:61977"/>
        <dbReference type="ChEBI" id="CHEBI:456216"/>
        <dbReference type="EC" id="2.7.11.1"/>
    </reaction>
</comment>
<keyword evidence="16" id="KW-1185">Reference proteome</keyword>
<keyword evidence="5 11" id="KW-0547">Nucleotide-binding</keyword>
<feature type="compositionally biased region" description="Low complexity" evidence="13">
    <location>
        <begin position="1"/>
        <end position="23"/>
    </location>
</feature>
<evidence type="ECO:0000256" key="2">
    <source>
        <dbReference type="ARBA" id="ARBA00012513"/>
    </source>
</evidence>
<dbReference type="EMBL" id="FN648214">
    <property type="protein sequence ID" value="CBJ25928.1"/>
    <property type="molecule type" value="Genomic_DNA"/>
</dbReference>
<dbReference type="FunFam" id="3.30.200.20:FF:000538">
    <property type="entry name" value="Putative Casein kinase I"/>
    <property type="match status" value="1"/>
</dbReference>
<comment type="catalytic activity">
    <reaction evidence="10">
        <text>L-seryl-[protein] + ATP = O-phospho-L-seryl-[protein] + ADP + H(+)</text>
        <dbReference type="Rhea" id="RHEA:17989"/>
        <dbReference type="Rhea" id="RHEA-COMP:9863"/>
        <dbReference type="Rhea" id="RHEA-COMP:11604"/>
        <dbReference type="ChEBI" id="CHEBI:15378"/>
        <dbReference type="ChEBI" id="CHEBI:29999"/>
        <dbReference type="ChEBI" id="CHEBI:30616"/>
        <dbReference type="ChEBI" id="CHEBI:83421"/>
        <dbReference type="ChEBI" id="CHEBI:456216"/>
        <dbReference type="EC" id="2.7.11.1"/>
    </reaction>
</comment>
<dbReference type="GO" id="GO:0005524">
    <property type="term" value="F:ATP binding"/>
    <property type="evidence" value="ECO:0007669"/>
    <property type="project" value="UniProtKB-UniRule"/>
</dbReference>
<dbReference type="EMBL" id="FN649749">
    <property type="protein sequence ID" value="CBJ25928.1"/>
    <property type="molecule type" value="Genomic_DNA"/>
</dbReference>
<evidence type="ECO:0000313" key="15">
    <source>
        <dbReference type="EMBL" id="CBJ25928.1"/>
    </source>
</evidence>
<reference evidence="15 16" key="1">
    <citation type="journal article" date="2010" name="Nature">
        <title>The Ectocarpus genome and the independent evolution of multicellularity in brown algae.</title>
        <authorList>
            <person name="Cock J.M."/>
            <person name="Sterck L."/>
            <person name="Rouze P."/>
            <person name="Scornet D."/>
            <person name="Allen A.E."/>
            <person name="Amoutzias G."/>
            <person name="Anthouard V."/>
            <person name="Artiguenave F."/>
            <person name="Aury J.M."/>
            <person name="Badger J.H."/>
            <person name="Beszteri B."/>
            <person name="Billiau K."/>
            <person name="Bonnet E."/>
            <person name="Bothwell J.H."/>
            <person name="Bowler C."/>
            <person name="Boyen C."/>
            <person name="Brownlee C."/>
            <person name="Carrano C.J."/>
            <person name="Charrier B."/>
            <person name="Cho G.Y."/>
            <person name="Coelho S.M."/>
            <person name="Collen J."/>
            <person name="Corre E."/>
            <person name="Da Silva C."/>
            <person name="Delage L."/>
            <person name="Delaroque N."/>
            <person name="Dittami S.M."/>
            <person name="Doulbeau S."/>
            <person name="Elias M."/>
            <person name="Farnham G."/>
            <person name="Gachon C.M."/>
            <person name="Gschloessl B."/>
            <person name="Heesch S."/>
            <person name="Jabbari K."/>
            <person name="Jubin C."/>
            <person name="Kawai H."/>
            <person name="Kimura K."/>
            <person name="Kloareg B."/>
            <person name="Kupper F.C."/>
            <person name="Lang D."/>
            <person name="Le Bail A."/>
            <person name="Leblanc C."/>
            <person name="Lerouge P."/>
            <person name="Lohr M."/>
            <person name="Lopez P.J."/>
            <person name="Martens C."/>
            <person name="Maumus F."/>
            <person name="Michel G."/>
            <person name="Miranda-Saavedra D."/>
            <person name="Morales J."/>
            <person name="Moreau H."/>
            <person name="Motomura T."/>
            <person name="Nagasato C."/>
            <person name="Napoli C.A."/>
            <person name="Nelson D.R."/>
            <person name="Nyvall-Collen P."/>
            <person name="Peters A.F."/>
            <person name="Pommier C."/>
            <person name="Potin P."/>
            <person name="Poulain J."/>
            <person name="Quesneville H."/>
            <person name="Read B."/>
            <person name="Rensing S.A."/>
            <person name="Ritter A."/>
            <person name="Rousvoal S."/>
            <person name="Samanta M."/>
            <person name="Samson G."/>
            <person name="Schroeder D.C."/>
            <person name="Segurens B."/>
            <person name="Strittmatter M."/>
            <person name="Tonon T."/>
            <person name="Tregear J.W."/>
            <person name="Valentin K."/>
            <person name="von Dassow P."/>
            <person name="Yamagishi T."/>
            <person name="Van de Peer Y."/>
            <person name="Wincker P."/>
        </authorList>
    </citation>
    <scope>NUCLEOTIDE SEQUENCE [LARGE SCALE GENOMIC DNA]</scope>
    <source>
        <strain evidence="16">Ec32 / CCAP1310/4</strain>
    </source>
</reference>
<evidence type="ECO:0000256" key="9">
    <source>
        <dbReference type="ARBA" id="ARBA00047899"/>
    </source>
</evidence>
<dbReference type="Gene3D" id="1.10.510.10">
    <property type="entry name" value="Transferase(Phosphotransferase) domain 1"/>
    <property type="match status" value="1"/>
</dbReference>
<feature type="domain" description="Protein kinase" evidence="14">
    <location>
        <begin position="113"/>
        <end position="382"/>
    </location>
</feature>
<comment type="similarity">
    <text evidence="1">Belongs to the protein kinase superfamily. CK1 Ser/Thr protein kinase family. Casein kinase I subfamily.</text>
</comment>
<dbReference type="Pfam" id="PF00069">
    <property type="entry name" value="Pkinase"/>
    <property type="match status" value="1"/>
</dbReference>
<evidence type="ECO:0000313" key="16">
    <source>
        <dbReference type="Proteomes" id="UP000002630"/>
    </source>
</evidence>
<dbReference type="InterPro" id="IPR050235">
    <property type="entry name" value="CK1_Ser-Thr_kinase"/>
</dbReference>
<organism evidence="15 16">
    <name type="scientific">Ectocarpus siliculosus</name>
    <name type="common">Brown alga</name>
    <name type="synonym">Conferva siliculosa</name>
    <dbReference type="NCBI Taxonomy" id="2880"/>
    <lineage>
        <taxon>Eukaryota</taxon>
        <taxon>Sar</taxon>
        <taxon>Stramenopiles</taxon>
        <taxon>Ochrophyta</taxon>
        <taxon>PX clade</taxon>
        <taxon>Phaeophyceae</taxon>
        <taxon>Ectocarpales</taxon>
        <taxon>Ectocarpaceae</taxon>
        <taxon>Ectocarpus</taxon>
    </lineage>
</organism>
<name>D7FMN1_ECTSI</name>
<dbReference type="GO" id="GO:0004674">
    <property type="term" value="F:protein serine/threonine kinase activity"/>
    <property type="evidence" value="ECO:0007669"/>
    <property type="project" value="UniProtKB-KW"/>
</dbReference>
<evidence type="ECO:0000256" key="11">
    <source>
        <dbReference type="PROSITE-ProRule" id="PRU10141"/>
    </source>
</evidence>
<evidence type="ECO:0000256" key="7">
    <source>
        <dbReference type="ARBA" id="ARBA00022840"/>
    </source>
</evidence>
<keyword evidence="6 15" id="KW-0418">Kinase</keyword>
<dbReference type="Proteomes" id="UP000002630">
    <property type="component" value="Linkage Group LG24"/>
</dbReference>
<dbReference type="FunFam" id="1.10.510.10:FF:000159">
    <property type="entry name" value="Casein kinase I hhp1"/>
    <property type="match status" value="1"/>
</dbReference>
<evidence type="ECO:0000259" key="14">
    <source>
        <dbReference type="PROSITE" id="PS50011"/>
    </source>
</evidence>
<evidence type="ECO:0000256" key="8">
    <source>
        <dbReference type="ARBA" id="ARBA00023860"/>
    </source>
</evidence>
<dbReference type="PANTHER" id="PTHR11909">
    <property type="entry name" value="CASEIN KINASE-RELATED"/>
    <property type="match status" value="1"/>
</dbReference>
<evidence type="ECO:0000256" key="13">
    <source>
        <dbReference type="SAM" id="MobiDB-lite"/>
    </source>
</evidence>
<dbReference type="SUPFAM" id="SSF56112">
    <property type="entry name" value="Protein kinase-like (PK-like)"/>
    <property type="match status" value="1"/>
</dbReference>
<keyword evidence="7 11" id="KW-0067">ATP-binding</keyword>
<feature type="binding site" evidence="11">
    <location>
        <position position="142"/>
    </location>
    <ligand>
        <name>ATP</name>
        <dbReference type="ChEBI" id="CHEBI:30616"/>
    </ligand>
</feature>
<dbReference type="SMART" id="SM00220">
    <property type="entry name" value="S_TKc"/>
    <property type="match status" value="1"/>
</dbReference>
<dbReference type="eggNOG" id="KOG1164">
    <property type="taxonomic scope" value="Eukaryota"/>
</dbReference>
<evidence type="ECO:0000256" key="6">
    <source>
        <dbReference type="ARBA" id="ARBA00022777"/>
    </source>
</evidence>
<keyword evidence="3 12" id="KW-0723">Serine/threonine-protein kinase</keyword>
<feature type="region of interest" description="Disordered" evidence="13">
    <location>
        <begin position="1"/>
        <end position="103"/>
    </location>
</feature>
<dbReference type="OrthoDB" id="5800476at2759"/>
<dbReference type="OMA" id="EIACTAN"/>
<dbReference type="InterPro" id="IPR000719">
    <property type="entry name" value="Prot_kinase_dom"/>
</dbReference>
<feature type="region of interest" description="Disordered" evidence="13">
    <location>
        <begin position="407"/>
        <end position="499"/>
    </location>
</feature>
<gene>
    <name evidence="15" type="primary">CK</name>
    <name evidence="15" type="ORF">Esi_0017_0146</name>
</gene>
<keyword evidence="4" id="KW-0808">Transferase</keyword>
<dbReference type="CDD" id="cd14125">
    <property type="entry name" value="STKc_CK1_delta_epsilon"/>
    <property type="match status" value="1"/>
</dbReference>
<dbReference type="InterPro" id="IPR017441">
    <property type="entry name" value="Protein_kinase_ATP_BS"/>
</dbReference>
<dbReference type="PROSITE" id="PS00108">
    <property type="entry name" value="PROTEIN_KINASE_ST"/>
    <property type="match status" value="1"/>
</dbReference>
<evidence type="ECO:0000256" key="1">
    <source>
        <dbReference type="ARBA" id="ARBA00005926"/>
    </source>
</evidence>
<dbReference type="InterPro" id="IPR011009">
    <property type="entry name" value="Kinase-like_dom_sf"/>
</dbReference>
<evidence type="ECO:0000256" key="5">
    <source>
        <dbReference type="ARBA" id="ARBA00022741"/>
    </source>
</evidence>
<dbReference type="EC" id="2.7.11.1" evidence="2"/>
<dbReference type="InterPro" id="IPR008271">
    <property type="entry name" value="Ser/Thr_kinase_AS"/>
</dbReference>
<proteinExistence type="inferred from homology"/>
<dbReference type="PROSITE" id="PS50011">
    <property type="entry name" value="PROTEIN_KINASE_DOM"/>
    <property type="match status" value="1"/>
</dbReference>
<sequence>MLGALNPQEPALPPQQQAKAKANTITTSDTVIPLSPVAGRDSTGRIQEGRANDHPAGVSPPPCGRRVKGSTVAGTNEGAEARATKRRRKTSPSTTSAEEAERSAMELRVGKKYRLGRKIGSGSFGDIYLGTNMTTGEEVAIKLESTKTKHPQLLYESKIYRILHGGLGIPTVRWYGVEGDYNVMVLDLLGPSLEDLFNYCSRRFNLKTVLMLADQLLSRLEYVHTKSFIHRDVKPDNFLIGLGKRQNIIHIIDFGLAKKYRDPRTHQHIPYRDNKNLTGTARYASINTHIGIEQSRRDDLESLGYVLMYFIRGSLPWQGLKANTKKQKYERIMDRKMSTSTEQLCKGYPSEFRSYFEYCRSLRFEDRPDYAYLKRLFKELFYRKGFQYDNMFDWTVLNLQNERCRTGGGGGGADQRPVSAPRAEEPIGYGGASGAVRTAADGVGGASGEGGGTRSGRVARQSAVGGLGYGADTRGATTGSRPGAAPRASDRSQPSRFEG</sequence>
<protein>
    <recommendedName>
        <fullName evidence="8">Casein kinase I</fullName>
        <ecNumber evidence="2">2.7.11.1</ecNumber>
    </recommendedName>
</protein>
<dbReference type="PROSITE" id="PS00107">
    <property type="entry name" value="PROTEIN_KINASE_ATP"/>
    <property type="match status" value="1"/>
</dbReference>
<evidence type="ECO:0000256" key="10">
    <source>
        <dbReference type="ARBA" id="ARBA00048679"/>
    </source>
</evidence>
<evidence type="ECO:0000256" key="12">
    <source>
        <dbReference type="RuleBase" id="RU000304"/>
    </source>
</evidence>